<evidence type="ECO:0000256" key="1">
    <source>
        <dbReference type="SAM" id="Phobius"/>
    </source>
</evidence>
<keyword evidence="1" id="KW-1133">Transmembrane helix</keyword>
<feature type="transmembrane region" description="Helical" evidence="1">
    <location>
        <begin position="6"/>
        <end position="29"/>
    </location>
</feature>
<keyword evidence="3" id="KW-1185">Reference proteome</keyword>
<dbReference type="EMBL" id="JNVC02000004">
    <property type="protein sequence ID" value="KEZ52808.1"/>
    <property type="molecule type" value="Genomic_DNA"/>
</dbReference>
<sequence>MVVLKWLFHGVFFVMFILLAYFGGGSVLFADGETGERVVTAFFVIMTAAFLGMVYHSLCRHFFK</sequence>
<reference evidence="2 3" key="1">
    <citation type="journal article" date="2005" name="Int. J. Syst. Evol. Microbiol.">
        <title>Bacillus cibi sp. nov., isolated from jeotgal, a traditional Korean fermented seafood.</title>
        <authorList>
            <person name="Yoon J.H."/>
            <person name="Lee C.H."/>
            <person name="Oh T.K."/>
        </authorList>
    </citation>
    <scope>NUCLEOTIDE SEQUENCE [LARGE SCALE GENOMIC DNA]</scope>
    <source>
        <strain evidence="2 3">DSM 16189</strain>
    </source>
</reference>
<dbReference type="RefSeq" id="WP_029565896.1">
    <property type="nucleotide sequence ID" value="NZ_JNVC02000004.1"/>
</dbReference>
<proteinExistence type="predicted"/>
<comment type="caution">
    <text evidence="2">The sequence shown here is derived from an EMBL/GenBank/DDBJ whole genome shotgun (WGS) entry which is preliminary data.</text>
</comment>
<accession>A0A084GZP6</accession>
<dbReference type="InterPro" id="IPR054229">
    <property type="entry name" value="DUF6954"/>
</dbReference>
<dbReference type="STRING" id="246786.GS18_0208160"/>
<organism evidence="2 3">
    <name type="scientific">Metabacillus indicus</name>
    <name type="common">Bacillus indicus</name>
    <dbReference type="NCBI Taxonomy" id="246786"/>
    <lineage>
        <taxon>Bacteria</taxon>
        <taxon>Bacillati</taxon>
        <taxon>Bacillota</taxon>
        <taxon>Bacilli</taxon>
        <taxon>Bacillales</taxon>
        <taxon>Bacillaceae</taxon>
        <taxon>Metabacillus</taxon>
    </lineage>
</organism>
<evidence type="ECO:0000313" key="2">
    <source>
        <dbReference type="EMBL" id="KEZ52808.1"/>
    </source>
</evidence>
<protein>
    <submittedName>
        <fullName evidence="2">Uncharacterized protein</fullName>
    </submittedName>
</protein>
<keyword evidence="1" id="KW-0812">Transmembrane</keyword>
<name>A0A084GZP6_METID</name>
<evidence type="ECO:0000313" key="3">
    <source>
        <dbReference type="Proteomes" id="UP000028549"/>
    </source>
</evidence>
<dbReference type="AlphaFoldDB" id="A0A084GZP6"/>
<feature type="transmembrane region" description="Helical" evidence="1">
    <location>
        <begin position="38"/>
        <end position="58"/>
    </location>
</feature>
<keyword evidence="1" id="KW-0472">Membrane</keyword>
<dbReference type="Proteomes" id="UP000028549">
    <property type="component" value="Unassembled WGS sequence"/>
</dbReference>
<gene>
    <name evidence="2" type="ORF">GS18_0208160</name>
</gene>
<dbReference type="Pfam" id="PF22268">
    <property type="entry name" value="DUF6954"/>
    <property type="match status" value="1"/>
</dbReference>